<reference evidence="3 4" key="1">
    <citation type="submission" date="2011-06" db="EMBL/GenBank/DDBJ databases">
        <title>The draft genome of Thiocapsa marina 5811.</title>
        <authorList>
            <consortium name="US DOE Joint Genome Institute (JGI-PGF)"/>
            <person name="Lucas S."/>
            <person name="Han J."/>
            <person name="Cheng J.-F."/>
            <person name="Goodwin L."/>
            <person name="Pitluck S."/>
            <person name="Peters L."/>
            <person name="Land M.L."/>
            <person name="Hauser L."/>
            <person name="Vogl K."/>
            <person name="Liu Z."/>
            <person name="Imhoff J."/>
            <person name="Thiel V."/>
            <person name="Frigaard N.-U."/>
            <person name="Bryant D."/>
            <person name="Woyke T.J."/>
        </authorList>
    </citation>
    <scope>NUCLEOTIDE SEQUENCE [LARGE SCALE GENOMIC DNA]</scope>
    <source>
        <strain evidence="3 4">5811</strain>
    </source>
</reference>
<protein>
    <recommendedName>
        <fullName evidence="5">Nitrogen fixation protein NifZ</fullName>
    </recommendedName>
</protein>
<accession>F9UF95</accession>
<name>F9UF95_9GAMM</name>
<keyword evidence="4" id="KW-1185">Reference proteome</keyword>
<organism evidence="3 4">
    <name type="scientific">Thiocapsa marina 5811</name>
    <dbReference type="NCBI Taxonomy" id="768671"/>
    <lineage>
        <taxon>Bacteria</taxon>
        <taxon>Pseudomonadati</taxon>
        <taxon>Pseudomonadota</taxon>
        <taxon>Gammaproteobacteria</taxon>
        <taxon>Chromatiales</taxon>
        <taxon>Chromatiaceae</taxon>
        <taxon>Thiocapsa</taxon>
    </lineage>
</organism>
<dbReference type="GO" id="GO:0009399">
    <property type="term" value="P:nitrogen fixation"/>
    <property type="evidence" value="ECO:0007669"/>
    <property type="project" value="InterPro"/>
</dbReference>
<sequence length="96" mass="10046">MDLSELELGQLGPGDLVYAAADIYNDGGIPDLAEDALIAAAGTRGVILNIGHLEEDPERELYLVRFEGADAELGPPAGCWPEELGTVSQRVPAEAG</sequence>
<evidence type="ECO:0000256" key="1">
    <source>
        <dbReference type="ARBA" id="ARBA00008027"/>
    </source>
</evidence>
<evidence type="ECO:0008006" key="5">
    <source>
        <dbReference type="Google" id="ProtNLM"/>
    </source>
</evidence>
<dbReference type="RefSeq" id="WP_007194470.1">
    <property type="nucleotide sequence ID" value="NZ_AFWV01000012.1"/>
</dbReference>
<proteinExistence type="inferred from homology"/>
<dbReference type="AlphaFoldDB" id="F9UF95"/>
<keyword evidence="2" id="KW-0535">Nitrogen fixation</keyword>
<dbReference type="eggNOG" id="ENOG5032W9H">
    <property type="taxonomic scope" value="Bacteria"/>
</dbReference>
<evidence type="ECO:0000256" key="2">
    <source>
        <dbReference type="ARBA" id="ARBA00023231"/>
    </source>
</evidence>
<dbReference type="Proteomes" id="UP000005459">
    <property type="component" value="Unassembled WGS sequence"/>
</dbReference>
<dbReference type="STRING" id="768671.ThimaDRAFT_3598"/>
<evidence type="ECO:0000313" key="4">
    <source>
        <dbReference type="Proteomes" id="UP000005459"/>
    </source>
</evidence>
<evidence type="ECO:0000313" key="3">
    <source>
        <dbReference type="EMBL" id="EGV17132.1"/>
    </source>
</evidence>
<comment type="similarity">
    <text evidence="1">Belongs to the NifZ family.</text>
</comment>
<dbReference type="EMBL" id="AFWV01000012">
    <property type="protein sequence ID" value="EGV17132.1"/>
    <property type="molecule type" value="Genomic_DNA"/>
</dbReference>
<dbReference type="Pfam" id="PF04319">
    <property type="entry name" value="NifZ"/>
    <property type="match status" value="1"/>
</dbReference>
<gene>
    <name evidence="3" type="ORF">ThimaDRAFT_3598</name>
</gene>
<dbReference type="InterPro" id="IPR007415">
    <property type="entry name" value="Nitrogenase_MoFe_mat_NifZ"/>
</dbReference>